<evidence type="ECO:0000256" key="1">
    <source>
        <dbReference type="SAM" id="Phobius"/>
    </source>
</evidence>
<gene>
    <name evidence="2" type="ORF">N7476_006645</name>
</gene>
<dbReference type="Proteomes" id="UP001147746">
    <property type="component" value="Unassembled WGS sequence"/>
</dbReference>
<keyword evidence="1" id="KW-1133">Transmembrane helix</keyword>
<evidence type="ECO:0000313" key="2">
    <source>
        <dbReference type="EMBL" id="KAJ5316338.1"/>
    </source>
</evidence>
<feature type="transmembrane region" description="Helical" evidence="1">
    <location>
        <begin position="74"/>
        <end position="94"/>
    </location>
</feature>
<evidence type="ECO:0000313" key="3">
    <source>
        <dbReference type="Proteomes" id="UP001147746"/>
    </source>
</evidence>
<feature type="transmembrane region" description="Helical" evidence="1">
    <location>
        <begin position="40"/>
        <end position="62"/>
    </location>
</feature>
<dbReference type="EMBL" id="JAPZBO010000005">
    <property type="protein sequence ID" value="KAJ5316338.1"/>
    <property type="molecule type" value="Genomic_DNA"/>
</dbReference>
<evidence type="ECO:0008006" key="4">
    <source>
        <dbReference type="Google" id="ProtNLM"/>
    </source>
</evidence>
<organism evidence="2 3">
    <name type="scientific">Penicillium atrosanguineum</name>
    <dbReference type="NCBI Taxonomy" id="1132637"/>
    <lineage>
        <taxon>Eukaryota</taxon>
        <taxon>Fungi</taxon>
        <taxon>Dikarya</taxon>
        <taxon>Ascomycota</taxon>
        <taxon>Pezizomycotina</taxon>
        <taxon>Eurotiomycetes</taxon>
        <taxon>Eurotiomycetidae</taxon>
        <taxon>Eurotiales</taxon>
        <taxon>Aspergillaceae</taxon>
        <taxon>Penicillium</taxon>
    </lineage>
</organism>
<name>A0A9W9H8Z8_9EURO</name>
<feature type="transmembrane region" description="Helical" evidence="1">
    <location>
        <begin position="14"/>
        <end position="34"/>
    </location>
</feature>
<comment type="caution">
    <text evidence="2">The sequence shown here is derived from an EMBL/GenBank/DDBJ whole genome shotgun (WGS) entry which is preliminary data.</text>
</comment>
<dbReference type="OrthoDB" id="5279542at2759"/>
<proteinExistence type="predicted"/>
<keyword evidence="1" id="KW-0472">Membrane</keyword>
<reference evidence="2" key="2">
    <citation type="journal article" date="2023" name="IMA Fungus">
        <title>Comparative genomic study of the Penicillium genus elucidates a diverse pangenome and 15 lateral gene transfer events.</title>
        <authorList>
            <person name="Petersen C."/>
            <person name="Sorensen T."/>
            <person name="Nielsen M.R."/>
            <person name="Sondergaard T.E."/>
            <person name="Sorensen J.L."/>
            <person name="Fitzpatrick D.A."/>
            <person name="Frisvad J.C."/>
            <person name="Nielsen K.L."/>
        </authorList>
    </citation>
    <scope>NUCLEOTIDE SEQUENCE</scope>
    <source>
        <strain evidence="2">IBT 21472</strain>
    </source>
</reference>
<reference evidence="2" key="1">
    <citation type="submission" date="2022-12" db="EMBL/GenBank/DDBJ databases">
        <authorList>
            <person name="Petersen C."/>
        </authorList>
    </citation>
    <scope>NUCLEOTIDE SEQUENCE</scope>
    <source>
        <strain evidence="2">IBT 21472</strain>
    </source>
</reference>
<keyword evidence="1" id="KW-0812">Transmembrane</keyword>
<sequence length="150" mass="16649">MSTASASEASNPRLALRVLAFLLSVIGIAIYTSAYHNGAWIYDIIFAIPALYSLINAILILIKRPIHPGFHVALDLIFAAALLFFGILGIIGYSEYTYYYDVKNRAIATLAIMVITGLIHFSHFVLACCDVHLRRHSGYSARYNPKNEIV</sequence>
<protein>
    <recommendedName>
        <fullName evidence="4">MARVEL domain-containing protein</fullName>
    </recommendedName>
</protein>
<feature type="transmembrane region" description="Helical" evidence="1">
    <location>
        <begin position="106"/>
        <end position="129"/>
    </location>
</feature>
<dbReference type="AlphaFoldDB" id="A0A9W9H8Z8"/>
<keyword evidence="3" id="KW-1185">Reference proteome</keyword>
<accession>A0A9W9H8Z8</accession>